<reference evidence="2 3" key="1">
    <citation type="submission" date="2018-06" db="EMBL/GenBank/DDBJ databases">
        <title>Paenibacillus imtechensis sp. nov.</title>
        <authorList>
            <person name="Pinnaka A.K."/>
            <person name="Singh H."/>
            <person name="Kaur M."/>
        </authorList>
    </citation>
    <scope>NUCLEOTIDE SEQUENCE [LARGE SCALE GENOMIC DNA]</scope>
    <source>
        <strain evidence="2 3">SMB1</strain>
    </source>
</reference>
<proteinExistence type="predicted"/>
<dbReference type="InterPro" id="IPR036736">
    <property type="entry name" value="ACP-like_sf"/>
</dbReference>
<dbReference type="PROSITE" id="PS50075">
    <property type="entry name" value="CARRIER"/>
    <property type="match status" value="1"/>
</dbReference>
<dbReference type="Gene3D" id="1.10.1200.10">
    <property type="entry name" value="ACP-like"/>
    <property type="match status" value="1"/>
</dbReference>
<evidence type="ECO:0000313" key="2">
    <source>
        <dbReference type="EMBL" id="PZD96813.1"/>
    </source>
</evidence>
<keyword evidence="3" id="KW-1185">Reference proteome</keyword>
<feature type="domain" description="Carrier" evidence="1">
    <location>
        <begin position="1"/>
        <end position="75"/>
    </location>
</feature>
<organism evidence="2 3">
    <name type="scientific">Paenibacillus sambharensis</name>
    <dbReference type="NCBI Taxonomy" id="1803190"/>
    <lineage>
        <taxon>Bacteria</taxon>
        <taxon>Bacillati</taxon>
        <taxon>Bacillota</taxon>
        <taxon>Bacilli</taxon>
        <taxon>Bacillales</taxon>
        <taxon>Paenibacillaceae</taxon>
        <taxon>Paenibacillus</taxon>
    </lineage>
</organism>
<name>A0A2W1LDD4_9BACL</name>
<evidence type="ECO:0000313" key="3">
    <source>
        <dbReference type="Proteomes" id="UP000249522"/>
    </source>
</evidence>
<dbReference type="RefSeq" id="WP_111145824.1">
    <property type="nucleotide sequence ID" value="NZ_QKRB01000036.1"/>
</dbReference>
<sequence>MLTETVFFDTVRQVCGRDDIGMSTAFTDLDIDSTQVIELLIEFEIVLNIDVLDDRLNLDEMRTFQDVYDYLAHLMSN</sequence>
<dbReference type="InterPro" id="IPR009081">
    <property type="entry name" value="PP-bd_ACP"/>
</dbReference>
<accession>A0A2W1LDD4</accession>
<gene>
    <name evidence="2" type="ORF">DNH61_06340</name>
</gene>
<evidence type="ECO:0000259" key="1">
    <source>
        <dbReference type="PROSITE" id="PS50075"/>
    </source>
</evidence>
<dbReference type="OrthoDB" id="2623122at2"/>
<dbReference type="EMBL" id="QKRB01000036">
    <property type="protein sequence ID" value="PZD96813.1"/>
    <property type="molecule type" value="Genomic_DNA"/>
</dbReference>
<dbReference type="Proteomes" id="UP000249522">
    <property type="component" value="Unassembled WGS sequence"/>
</dbReference>
<comment type="caution">
    <text evidence="2">The sequence shown here is derived from an EMBL/GenBank/DDBJ whole genome shotgun (WGS) entry which is preliminary data.</text>
</comment>
<dbReference type="GO" id="GO:0016874">
    <property type="term" value="F:ligase activity"/>
    <property type="evidence" value="ECO:0007669"/>
    <property type="project" value="UniProtKB-KW"/>
</dbReference>
<protein>
    <submittedName>
        <fullName evidence="2">Alanine-phosphoribitol ligase</fullName>
    </submittedName>
</protein>
<dbReference type="SUPFAM" id="SSF47336">
    <property type="entry name" value="ACP-like"/>
    <property type="match status" value="1"/>
</dbReference>
<keyword evidence="2" id="KW-0436">Ligase</keyword>
<dbReference type="AlphaFoldDB" id="A0A2W1LDD4"/>